<evidence type="ECO:0000313" key="1">
    <source>
        <dbReference type="EMBL" id="KAB2102887.1"/>
    </source>
</evidence>
<keyword evidence="2" id="KW-1185">Reference proteome</keyword>
<dbReference type="Proteomes" id="UP000293547">
    <property type="component" value="Unassembled WGS sequence"/>
</dbReference>
<protein>
    <submittedName>
        <fullName evidence="1">Uncharacterized protein</fullName>
    </submittedName>
</protein>
<name>A0ACB6FEN2_9PLEO</name>
<reference evidence="1 2" key="1">
    <citation type="journal article" date="2019" name="bioRxiv">
        <title>Genomics, evolutionary history and diagnostics of the Alternaria alternata species group including apple and Asian pear pathotypes.</title>
        <authorList>
            <person name="Armitage A.D."/>
            <person name="Cockerton H.M."/>
            <person name="Sreenivasaprasad S."/>
            <person name="Woodhall J.W."/>
            <person name="Lane C.R."/>
            <person name="Harrison R.J."/>
            <person name="Clarkson J.P."/>
        </authorList>
    </citation>
    <scope>NUCLEOTIDE SEQUENCE [LARGE SCALE GENOMIC DNA]</scope>
    <source>
        <strain evidence="1 2">FERA 650</strain>
    </source>
</reference>
<comment type="caution">
    <text evidence="1">The sequence shown here is derived from an EMBL/GenBank/DDBJ whole genome shotgun (WGS) entry which is preliminary data.</text>
</comment>
<sequence length="307" mass="34787">MDVNADTYGLVRALLRLDEADRSNIVEHLPPRKVKNAFLLLFREIAGLPSTSDITTFGELANPILLVVVLQEQPLAYALLAMHPVSAHEPVFTSNKRSNSTAISNDSKRARIDATVAQNAEQRVAQIIVKKEDIIEITSDAGDAEAETDVQPKAKDIREPADLEMYLRISSFSGPKSLSGPTIWTDMYDLPDRVRVELERRSKEMWSLDERSAQRYAEFTHNTAKYMHEKCCINSLPIRYRPGELDYGQIAGLKDTACGVCTDNRRPCAYFAKYMDRYVIYLVPLAKRFRKGKHWTQIGYWVKSLGS</sequence>
<dbReference type="EMBL" id="PDWZ02000009">
    <property type="protein sequence ID" value="KAB2102887.1"/>
    <property type="molecule type" value="Genomic_DNA"/>
</dbReference>
<gene>
    <name evidence="1" type="ORF">AG0111_0g8911</name>
</gene>
<proteinExistence type="predicted"/>
<evidence type="ECO:0000313" key="2">
    <source>
        <dbReference type="Proteomes" id="UP000293547"/>
    </source>
</evidence>
<organism evidence="1 2">
    <name type="scientific">Alternaria gaisen</name>
    <dbReference type="NCBI Taxonomy" id="167740"/>
    <lineage>
        <taxon>Eukaryota</taxon>
        <taxon>Fungi</taxon>
        <taxon>Dikarya</taxon>
        <taxon>Ascomycota</taxon>
        <taxon>Pezizomycotina</taxon>
        <taxon>Dothideomycetes</taxon>
        <taxon>Pleosporomycetidae</taxon>
        <taxon>Pleosporales</taxon>
        <taxon>Pleosporineae</taxon>
        <taxon>Pleosporaceae</taxon>
        <taxon>Alternaria</taxon>
        <taxon>Alternaria sect. Alternaria</taxon>
    </lineage>
</organism>
<accession>A0ACB6FEN2</accession>